<evidence type="ECO:0000256" key="2">
    <source>
        <dbReference type="ARBA" id="ARBA00023125"/>
    </source>
</evidence>
<evidence type="ECO:0000256" key="3">
    <source>
        <dbReference type="ARBA" id="ARBA00023242"/>
    </source>
</evidence>
<dbReference type="InterPro" id="IPR043452">
    <property type="entry name" value="BZIP46-like"/>
</dbReference>
<feature type="compositionally biased region" description="Basic and acidic residues" evidence="4">
    <location>
        <begin position="266"/>
        <end position="289"/>
    </location>
</feature>
<sequence length="310" mass="34317">MGSQGGGGGGGGGGEGVGGRNHTQNQDPKSNGLARQGSLYTLTLDEVQNQLGHLGKPLTSMNLDELLRSVYTAEATSQGTDFGQVQHASCQDHFSGDLSKKTVDEVWHDIQQGEKRSSLDRKATLGEMTLEDFLVKAGIVSPGMKNSGPVLAADSMALLQLNAQWPNYHIPNTIQQQHSMLPVFMTGQQNLPVVPNPMMDVSYSEQMTMSPTLMGAMSDTQGSRRKRTAPETVVEKSVERRQKRMIKNRESAARSRARKQAYTQELESKVSRLEEENDRLKKQKEKEKLLPYVQPQEPKYQLRRTSSSPF</sequence>
<dbReference type="FunFam" id="1.20.5.170:FF:000036">
    <property type="entry name" value="ABSCISIC ACID-INSENSITIVE 5-like protein 2"/>
    <property type="match status" value="1"/>
</dbReference>
<dbReference type="PROSITE" id="PS50217">
    <property type="entry name" value="BZIP"/>
    <property type="match status" value="1"/>
</dbReference>
<evidence type="ECO:0000313" key="6">
    <source>
        <dbReference type="EMBL" id="CAH9112530.1"/>
    </source>
</evidence>
<dbReference type="PANTHER" id="PTHR22952:SF385">
    <property type="entry name" value="ABSCISIC ACID-INSENSITIVE 5-LIKE PROTEIN 2"/>
    <property type="match status" value="1"/>
</dbReference>
<evidence type="ECO:0000313" key="7">
    <source>
        <dbReference type="Proteomes" id="UP001152523"/>
    </source>
</evidence>
<dbReference type="SUPFAM" id="SSF57959">
    <property type="entry name" value="Leucine zipper domain"/>
    <property type="match status" value="1"/>
</dbReference>
<dbReference type="PROSITE" id="PS00036">
    <property type="entry name" value="BZIP_BASIC"/>
    <property type="match status" value="1"/>
</dbReference>
<keyword evidence="7" id="KW-1185">Reference proteome</keyword>
<name>A0AAV0DYN3_9ASTE</name>
<feature type="domain" description="BZIP" evidence="5">
    <location>
        <begin position="238"/>
        <end position="283"/>
    </location>
</feature>
<dbReference type="SMART" id="SM00338">
    <property type="entry name" value="BRLZ"/>
    <property type="match status" value="1"/>
</dbReference>
<reference evidence="6" key="1">
    <citation type="submission" date="2022-07" db="EMBL/GenBank/DDBJ databases">
        <authorList>
            <person name="Macas J."/>
            <person name="Novak P."/>
            <person name="Neumann P."/>
        </authorList>
    </citation>
    <scope>NUCLEOTIDE SEQUENCE</scope>
</reference>
<dbReference type="InterPro" id="IPR004827">
    <property type="entry name" value="bZIP"/>
</dbReference>
<evidence type="ECO:0000259" key="5">
    <source>
        <dbReference type="PROSITE" id="PS50217"/>
    </source>
</evidence>
<comment type="caution">
    <text evidence="6">The sequence shown here is derived from an EMBL/GenBank/DDBJ whole genome shotgun (WGS) entry which is preliminary data.</text>
</comment>
<dbReference type="GO" id="GO:0003677">
    <property type="term" value="F:DNA binding"/>
    <property type="evidence" value="ECO:0007669"/>
    <property type="project" value="UniProtKB-KW"/>
</dbReference>
<evidence type="ECO:0000256" key="1">
    <source>
        <dbReference type="ARBA" id="ARBA00004123"/>
    </source>
</evidence>
<protein>
    <recommendedName>
        <fullName evidence="5">BZIP domain-containing protein</fullName>
    </recommendedName>
</protein>
<dbReference type="GO" id="GO:0005634">
    <property type="term" value="C:nucleus"/>
    <property type="evidence" value="ECO:0007669"/>
    <property type="project" value="UniProtKB-SubCell"/>
</dbReference>
<evidence type="ECO:0000256" key="4">
    <source>
        <dbReference type="SAM" id="MobiDB-lite"/>
    </source>
</evidence>
<feature type="compositionally biased region" description="Gly residues" evidence="4">
    <location>
        <begin position="1"/>
        <end position="19"/>
    </location>
</feature>
<dbReference type="Gene3D" id="1.20.5.170">
    <property type="match status" value="1"/>
</dbReference>
<comment type="subcellular location">
    <subcellularLocation>
        <location evidence="1">Nucleus</location>
    </subcellularLocation>
</comment>
<organism evidence="6 7">
    <name type="scientific">Cuscuta epithymum</name>
    <dbReference type="NCBI Taxonomy" id="186058"/>
    <lineage>
        <taxon>Eukaryota</taxon>
        <taxon>Viridiplantae</taxon>
        <taxon>Streptophyta</taxon>
        <taxon>Embryophyta</taxon>
        <taxon>Tracheophyta</taxon>
        <taxon>Spermatophyta</taxon>
        <taxon>Magnoliopsida</taxon>
        <taxon>eudicotyledons</taxon>
        <taxon>Gunneridae</taxon>
        <taxon>Pentapetalae</taxon>
        <taxon>asterids</taxon>
        <taxon>lamiids</taxon>
        <taxon>Solanales</taxon>
        <taxon>Convolvulaceae</taxon>
        <taxon>Cuscuteae</taxon>
        <taxon>Cuscuta</taxon>
        <taxon>Cuscuta subgen. Cuscuta</taxon>
    </lineage>
</organism>
<dbReference type="EMBL" id="CAMAPF010000198">
    <property type="protein sequence ID" value="CAH9112530.1"/>
    <property type="molecule type" value="Genomic_DNA"/>
</dbReference>
<dbReference type="GO" id="GO:0045893">
    <property type="term" value="P:positive regulation of DNA-templated transcription"/>
    <property type="evidence" value="ECO:0007669"/>
    <property type="project" value="InterPro"/>
</dbReference>
<dbReference type="Pfam" id="PF00170">
    <property type="entry name" value="bZIP_1"/>
    <property type="match status" value="1"/>
</dbReference>
<dbReference type="CDD" id="cd14707">
    <property type="entry name" value="bZIP_plant_BZIP46"/>
    <property type="match status" value="1"/>
</dbReference>
<dbReference type="InterPro" id="IPR046347">
    <property type="entry name" value="bZIP_sf"/>
</dbReference>
<dbReference type="Proteomes" id="UP001152523">
    <property type="component" value="Unassembled WGS sequence"/>
</dbReference>
<feature type="region of interest" description="Disordered" evidence="4">
    <location>
        <begin position="1"/>
        <end position="34"/>
    </location>
</feature>
<dbReference type="AlphaFoldDB" id="A0AAV0DYN3"/>
<proteinExistence type="predicted"/>
<feature type="region of interest" description="Disordered" evidence="4">
    <location>
        <begin position="214"/>
        <end position="310"/>
    </location>
</feature>
<dbReference type="GO" id="GO:0003700">
    <property type="term" value="F:DNA-binding transcription factor activity"/>
    <property type="evidence" value="ECO:0007669"/>
    <property type="project" value="InterPro"/>
</dbReference>
<keyword evidence="3" id="KW-0539">Nucleus</keyword>
<dbReference type="PANTHER" id="PTHR22952">
    <property type="entry name" value="CAMP-RESPONSE ELEMENT BINDING PROTEIN-RELATED"/>
    <property type="match status" value="1"/>
</dbReference>
<keyword evidence="2" id="KW-0238">DNA-binding</keyword>
<accession>A0AAV0DYN3</accession>
<gene>
    <name evidence="6" type="ORF">CEPIT_LOCUS19978</name>
</gene>